<evidence type="ECO:0008006" key="3">
    <source>
        <dbReference type="Google" id="ProtNLM"/>
    </source>
</evidence>
<evidence type="ECO:0000313" key="2">
    <source>
        <dbReference type="Proteomes" id="UP000619761"/>
    </source>
</evidence>
<dbReference type="InterPro" id="IPR029058">
    <property type="entry name" value="AB_hydrolase_fold"/>
</dbReference>
<dbReference type="RefSeq" id="WP_189420903.1">
    <property type="nucleotide sequence ID" value="NZ_BMYZ01000004.1"/>
</dbReference>
<dbReference type="Proteomes" id="UP000619761">
    <property type="component" value="Unassembled WGS sequence"/>
</dbReference>
<dbReference type="EMBL" id="BMYZ01000004">
    <property type="protein sequence ID" value="GGY86418.1"/>
    <property type="molecule type" value="Genomic_DNA"/>
</dbReference>
<dbReference type="SUPFAM" id="SSF53474">
    <property type="entry name" value="alpha/beta-Hydrolases"/>
    <property type="match status" value="1"/>
</dbReference>
<name>A0ABQ3BAC2_9GAMM</name>
<reference evidence="2" key="1">
    <citation type="journal article" date="2019" name="Int. J. Syst. Evol. Microbiol.">
        <title>The Global Catalogue of Microorganisms (GCM) 10K type strain sequencing project: providing services to taxonomists for standard genome sequencing and annotation.</title>
        <authorList>
            <consortium name="The Broad Institute Genomics Platform"/>
            <consortium name="The Broad Institute Genome Sequencing Center for Infectious Disease"/>
            <person name="Wu L."/>
            <person name="Ma J."/>
        </authorList>
    </citation>
    <scope>NUCLEOTIDE SEQUENCE [LARGE SCALE GENOMIC DNA]</scope>
    <source>
        <strain evidence="2">KCTC 32239</strain>
    </source>
</reference>
<organism evidence="1 2">
    <name type="scientific">Cellvibrio zantedeschiae</name>
    <dbReference type="NCBI Taxonomy" id="1237077"/>
    <lineage>
        <taxon>Bacteria</taxon>
        <taxon>Pseudomonadati</taxon>
        <taxon>Pseudomonadota</taxon>
        <taxon>Gammaproteobacteria</taxon>
        <taxon>Cellvibrionales</taxon>
        <taxon>Cellvibrionaceae</taxon>
        <taxon>Cellvibrio</taxon>
    </lineage>
</organism>
<dbReference type="Gene3D" id="3.40.50.1820">
    <property type="entry name" value="alpha/beta hydrolase"/>
    <property type="match status" value="1"/>
</dbReference>
<gene>
    <name evidence="1" type="ORF">GCM10011613_34430</name>
</gene>
<comment type="caution">
    <text evidence="1">The sequence shown here is derived from an EMBL/GenBank/DDBJ whole genome shotgun (WGS) entry which is preliminary data.</text>
</comment>
<proteinExistence type="predicted"/>
<dbReference type="InterPro" id="IPR010662">
    <property type="entry name" value="RBBP9/YdeN"/>
</dbReference>
<evidence type="ECO:0000313" key="1">
    <source>
        <dbReference type="EMBL" id="GGY86418.1"/>
    </source>
</evidence>
<protein>
    <recommendedName>
        <fullName evidence="3">Alpha/beta hydrolase</fullName>
    </recommendedName>
</protein>
<dbReference type="Pfam" id="PF06821">
    <property type="entry name" value="Ser_hydrolase"/>
    <property type="match status" value="1"/>
</dbReference>
<accession>A0ABQ3BAC2</accession>
<sequence length="219" mass="24580">MMTINEYSTELACALNGYRALIVPDLGNSNEHDWQSVWEKSIPRTRRILMHDWNTTDWVKWRNSIIAALISIDEPVVLIAEGFGALAAASVAAEYPGKIIAAFLVDPANPDDFDLRKKIPKQALPIPTRIVIRNQTDTKAALLAALWSTDLSHSISIEAPPHQSTIDYWPEGIRTLNRLIGKTQRKTDEITQARTKKILAYLRAIKQTHSMKQLGCQPS</sequence>
<keyword evidence="2" id="KW-1185">Reference proteome</keyword>